<feature type="compositionally biased region" description="Basic and acidic residues" evidence="1">
    <location>
        <begin position="1"/>
        <end position="21"/>
    </location>
</feature>
<name>A0A8X8BAP7_BRACI</name>
<sequence length="61" mass="6804">MAPEEKDVTSKTDIEDFKVSEEVSEDNISPCSESPQDVTPSPPSSVKPRRKRESKKPQTTN</sequence>
<dbReference type="OrthoDB" id="69150at2759"/>
<feature type="compositionally biased region" description="Polar residues" evidence="1">
    <location>
        <begin position="26"/>
        <end position="39"/>
    </location>
</feature>
<evidence type="ECO:0000313" key="3">
    <source>
        <dbReference type="Proteomes" id="UP000886595"/>
    </source>
</evidence>
<accession>A0A8X8BAP7</accession>
<reference evidence="2 3" key="1">
    <citation type="submission" date="2020-02" db="EMBL/GenBank/DDBJ databases">
        <authorList>
            <person name="Ma Q."/>
            <person name="Huang Y."/>
            <person name="Song X."/>
            <person name="Pei D."/>
        </authorList>
    </citation>
    <scope>NUCLEOTIDE SEQUENCE [LARGE SCALE GENOMIC DNA]</scope>
    <source>
        <strain evidence="2">Sxm20200214</strain>
        <tissue evidence="2">Leaf</tissue>
    </source>
</reference>
<comment type="caution">
    <text evidence="2">The sequence shown here is derived from an EMBL/GenBank/DDBJ whole genome shotgun (WGS) entry which is preliminary data.</text>
</comment>
<evidence type="ECO:0000256" key="1">
    <source>
        <dbReference type="SAM" id="MobiDB-lite"/>
    </source>
</evidence>
<dbReference type="Proteomes" id="UP000886595">
    <property type="component" value="Unassembled WGS sequence"/>
</dbReference>
<gene>
    <name evidence="2" type="ORF">Bca52824_002599</name>
</gene>
<evidence type="ECO:0000313" key="2">
    <source>
        <dbReference type="EMBL" id="KAG2331419.1"/>
    </source>
</evidence>
<protein>
    <submittedName>
        <fullName evidence="2">Uncharacterized protein</fullName>
    </submittedName>
</protein>
<organism evidence="2 3">
    <name type="scientific">Brassica carinata</name>
    <name type="common">Ethiopian mustard</name>
    <name type="synonym">Abyssinian cabbage</name>
    <dbReference type="NCBI Taxonomy" id="52824"/>
    <lineage>
        <taxon>Eukaryota</taxon>
        <taxon>Viridiplantae</taxon>
        <taxon>Streptophyta</taxon>
        <taxon>Embryophyta</taxon>
        <taxon>Tracheophyta</taxon>
        <taxon>Spermatophyta</taxon>
        <taxon>Magnoliopsida</taxon>
        <taxon>eudicotyledons</taxon>
        <taxon>Gunneridae</taxon>
        <taxon>Pentapetalae</taxon>
        <taxon>rosids</taxon>
        <taxon>malvids</taxon>
        <taxon>Brassicales</taxon>
        <taxon>Brassicaceae</taxon>
        <taxon>Brassiceae</taxon>
        <taxon>Brassica</taxon>
    </lineage>
</organism>
<proteinExistence type="predicted"/>
<dbReference type="EMBL" id="JAAMPC010000001">
    <property type="protein sequence ID" value="KAG2331419.1"/>
    <property type="molecule type" value="Genomic_DNA"/>
</dbReference>
<dbReference type="AlphaFoldDB" id="A0A8X8BAP7"/>
<feature type="region of interest" description="Disordered" evidence="1">
    <location>
        <begin position="1"/>
        <end position="61"/>
    </location>
</feature>
<keyword evidence="3" id="KW-1185">Reference proteome</keyword>